<keyword evidence="5 6" id="KW-0472">Membrane</keyword>
<evidence type="ECO:0000313" key="8">
    <source>
        <dbReference type="Proteomes" id="UP000010523"/>
    </source>
</evidence>
<dbReference type="PANTHER" id="PTHR33545:SF5">
    <property type="entry name" value="UPF0750 MEMBRANE PROTEIN YITT"/>
    <property type="match status" value="1"/>
</dbReference>
<feature type="transmembrane region" description="Helical" evidence="6">
    <location>
        <begin position="73"/>
        <end position="92"/>
    </location>
</feature>
<dbReference type="PATRIC" id="fig|997296.3.peg.2513"/>
<feature type="transmembrane region" description="Helical" evidence="6">
    <location>
        <begin position="169"/>
        <end position="187"/>
    </location>
</feature>
<feature type="transmembrane region" description="Helical" evidence="6">
    <location>
        <begin position="141"/>
        <end position="163"/>
    </location>
</feature>
<dbReference type="InterPro" id="IPR003740">
    <property type="entry name" value="YitT"/>
</dbReference>
<comment type="subcellular location">
    <subcellularLocation>
        <location evidence="1">Cell membrane</location>
        <topology evidence="1">Multi-pass membrane protein</topology>
    </subcellularLocation>
</comment>
<evidence type="ECO:0000256" key="3">
    <source>
        <dbReference type="ARBA" id="ARBA00022692"/>
    </source>
</evidence>
<protein>
    <recommendedName>
        <fullName evidence="9">YitT family protein</fullName>
    </recommendedName>
</protein>
<dbReference type="GO" id="GO:0005886">
    <property type="term" value="C:plasma membrane"/>
    <property type="evidence" value="ECO:0007669"/>
    <property type="project" value="UniProtKB-SubCell"/>
</dbReference>
<dbReference type="InterPro" id="IPR051461">
    <property type="entry name" value="UPF0750_membrane"/>
</dbReference>
<organism evidence="7 8">
    <name type="scientific">Bacillus methanolicus PB1</name>
    <dbReference type="NCBI Taxonomy" id="997296"/>
    <lineage>
        <taxon>Bacteria</taxon>
        <taxon>Bacillati</taxon>
        <taxon>Bacillota</taxon>
        <taxon>Bacilli</taxon>
        <taxon>Bacillales</taxon>
        <taxon>Bacillaceae</taxon>
        <taxon>Bacillus</taxon>
    </lineage>
</organism>
<dbReference type="Pfam" id="PF02588">
    <property type="entry name" value="YitT_membrane"/>
    <property type="match status" value="1"/>
</dbReference>
<dbReference type="Proteomes" id="UP000010523">
    <property type="component" value="Unassembled WGS sequence"/>
</dbReference>
<name>I3DVJ7_BACMT</name>
<dbReference type="AlphaFoldDB" id="I3DVJ7"/>
<evidence type="ECO:0008006" key="9">
    <source>
        <dbReference type="Google" id="ProtNLM"/>
    </source>
</evidence>
<evidence type="ECO:0000256" key="2">
    <source>
        <dbReference type="ARBA" id="ARBA00022475"/>
    </source>
</evidence>
<feature type="transmembrane region" description="Helical" evidence="6">
    <location>
        <begin position="7"/>
        <end position="27"/>
    </location>
</feature>
<feature type="transmembrane region" description="Helical" evidence="6">
    <location>
        <begin position="98"/>
        <end position="121"/>
    </location>
</feature>
<proteinExistence type="predicted"/>
<dbReference type="eggNOG" id="COG1284">
    <property type="taxonomic scope" value="Bacteria"/>
</dbReference>
<reference evidence="7 8" key="1">
    <citation type="journal article" date="2012" name="Appl. Environ. Microbiol.">
        <title>Genome Sequence of Thermotolerant Bacillus methanolicus: Features and Regulation Related to Methylotrophy and Production of L-Lysine and L-Glutamate from Methanol.</title>
        <authorList>
            <person name="Heggeset T.M."/>
            <person name="Krog A."/>
            <person name="Balzer S."/>
            <person name="Wentzel A."/>
            <person name="Ellingsen T.E."/>
            <person name="Brautaset T."/>
        </authorList>
    </citation>
    <scope>NUCLEOTIDE SEQUENCE [LARGE SCALE GENOMIC DNA]</scope>
    <source>
        <strain evidence="7 8">PB1</strain>
    </source>
</reference>
<evidence type="ECO:0000256" key="6">
    <source>
        <dbReference type="SAM" id="Phobius"/>
    </source>
</evidence>
<sequence>MIIIIQQFAAIFIGSMLIGLGINGFLVPHHLLDGGIVGIALILHYYFNVQTGLCMIVLSIPLCLSAWFLNRNYFFSSFHGLMVSSFFIDWLSPLQTQFPLPILVSSILGGAINGIGFGIMLRYETSTAGTDLLAQILSKTFSVNIGVIIFLIDGLVAVIGFQALGFKSFFFSCLTIITVGIVTSMIVRNDHRSFYF</sequence>
<evidence type="ECO:0000313" key="7">
    <source>
        <dbReference type="EMBL" id="EIJ78268.1"/>
    </source>
</evidence>
<evidence type="ECO:0000256" key="5">
    <source>
        <dbReference type="ARBA" id="ARBA00023136"/>
    </source>
</evidence>
<gene>
    <name evidence="7" type="ORF">PB1_11929</name>
</gene>
<keyword evidence="8" id="KW-1185">Reference proteome</keyword>
<comment type="caution">
    <text evidence="7">The sequence shown here is derived from an EMBL/GenBank/DDBJ whole genome shotgun (WGS) entry which is preliminary data.</text>
</comment>
<evidence type="ECO:0000256" key="1">
    <source>
        <dbReference type="ARBA" id="ARBA00004651"/>
    </source>
</evidence>
<accession>I3DVJ7</accession>
<keyword evidence="3 6" id="KW-0812">Transmembrane</keyword>
<feature type="transmembrane region" description="Helical" evidence="6">
    <location>
        <begin position="47"/>
        <end position="68"/>
    </location>
</feature>
<keyword evidence="4 6" id="KW-1133">Transmembrane helix</keyword>
<dbReference type="PANTHER" id="PTHR33545">
    <property type="entry name" value="UPF0750 MEMBRANE PROTEIN YITT-RELATED"/>
    <property type="match status" value="1"/>
</dbReference>
<dbReference type="STRING" id="997296.PB1_11929"/>
<evidence type="ECO:0000256" key="4">
    <source>
        <dbReference type="ARBA" id="ARBA00022989"/>
    </source>
</evidence>
<keyword evidence="2" id="KW-1003">Cell membrane</keyword>
<dbReference type="EMBL" id="AFEU01000003">
    <property type="protein sequence ID" value="EIJ78268.1"/>
    <property type="molecule type" value="Genomic_DNA"/>
</dbReference>